<dbReference type="PANTHER" id="PTHR24291:SF201">
    <property type="entry name" value="CYTOCHROME P450, FAMILY 4, SUBFAMILY B, POLYPEPTIDE 7"/>
    <property type="match status" value="1"/>
</dbReference>
<dbReference type="GO" id="GO:0004497">
    <property type="term" value="F:monooxygenase activity"/>
    <property type="evidence" value="ECO:0007669"/>
    <property type="project" value="InterPro"/>
</dbReference>
<name>A0A8C6XIQ5_NAJNA</name>
<evidence type="ECO:0000256" key="7">
    <source>
        <dbReference type="ARBA" id="ARBA00049650"/>
    </source>
</evidence>
<comment type="cofactor">
    <cofactor evidence="8">
        <name>heme</name>
        <dbReference type="ChEBI" id="CHEBI:30413"/>
    </cofactor>
</comment>
<keyword evidence="8" id="KW-0479">Metal-binding</keyword>
<evidence type="ECO:0000313" key="12">
    <source>
        <dbReference type="Proteomes" id="UP000694559"/>
    </source>
</evidence>
<comment type="subcellular location">
    <subcellularLocation>
        <location evidence="1">Membrane</location>
        <topology evidence="1">Single-pass membrane protein</topology>
    </subcellularLocation>
</comment>
<dbReference type="OrthoDB" id="1470350at2759"/>
<comment type="similarity">
    <text evidence="7">Belongs to the PDZK1-interacting protein 1/SMIM24 family.</text>
</comment>
<evidence type="ECO:0000256" key="8">
    <source>
        <dbReference type="PIRSR" id="PIRSR602401-1"/>
    </source>
</evidence>
<dbReference type="PANTHER" id="PTHR24291">
    <property type="entry name" value="CYTOCHROME P450 FAMILY 4"/>
    <property type="match status" value="1"/>
</dbReference>
<dbReference type="Proteomes" id="UP000694559">
    <property type="component" value="Unplaced"/>
</dbReference>
<comment type="similarity">
    <text evidence="2">Belongs to the cytochrome P450 family.</text>
</comment>
<evidence type="ECO:0000256" key="4">
    <source>
        <dbReference type="ARBA" id="ARBA00022989"/>
    </source>
</evidence>
<dbReference type="PRINTS" id="PR00463">
    <property type="entry name" value="EP450I"/>
</dbReference>
<dbReference type="InterPro" id="IPR001128">
    <property type="entry name" value="Cyt_P450"/>
</dbReference>
<dbReference type="Pfam" id="PF15807">
    <property type="entry name" value="MAP17"/>
    <property type="match status" value="1"/>
</dbReference>
<sequence>MEPWLQGVIAVSVFLVLAMIAFIINKLWCQDEKDSEKKDKQVSFMSGNTNECIFSNGVEGRYSATAADFRCEEDPHVYENKVEFECDTMTGHHTENHINDGFQCDTMTECHTIPSQKEDLKCMLEWSEQYSYAFPRWFGIFFSSVVVSHPEYAKTLFARGDPKAEFIYATLIPWIGKGLITLDGTKWHQHRRLLTPAFHYNILKPYVAVIADTTKVMLDKWEKLIAKEPMKSLEMFDHISLMTLDSIMKCAFSHKSNCQTDRDLGYYVQAVSDLTLLSFRRITSTIFRSDFLYSYTPSGQRFKQACELAHRHTEKVIEERKKSLRNERELEKIQKKRHLDFLDILLCAKYEDGTGLSDEDLRAEVDTFMFAGHDTTASGLSWLLYIMAKHLEHQQKCREEVKEILGDREDIQWDDLGKMTYSTMCIKESLRIYSPVPRVSRKLSKPITFFDGCTLPEDIIVEVDIYSLHKNPSIWPEPFEYDPMRFSPENASKRHSHAFIPFAAGSSSCSPVQDNKRRPSQSAGTWDAENNRWGRDQSEVAFLRTTQNFLYWFSTTCQNLLNTISDSHPDLIDSILCPHLLSF</sequence>
<reference evidence="11" key="2">
    <citation type="submission" date="2025-09" db="UniProtKB">
        <authorList>
            <consortium name="Ensembl"/>
        </authorList>
    </citation>
    <scope>IDENTIFICATION</scope>
</reference>
<dbReference type="GO" id="GO:0020037">
    <property type="term" value="F:heme binding"/>
    <property type="evidence" value="ECO:0007669"/>
    <property type="project" value="InterPro"/>
</dbReference>
<feature type="region of interest" description="Disordered" evidence="9">
    <location>
        <begin position="507"/>
        <end position="530"/>
    </location>
</feature>
<evidence type="ECO:0000256" key="5">
    <source>
        <dbReference type="ARBA" id="ARBA00023004"/>
    </source>
</evidence>
<dbReference type="GO" id="GO:0005506">
    <property type="term" value="F:iron ion binding"/>
    <property type="evidence" value="ECO:0007669"/>
    <property type="project" value="InterPro"/>
</dbReference>
<keyword evidence="12" id="KW-1185">Reference proteome</keyword>
<organism evidence="11 12">
    <name type="scientific">Naja naja</name>
    <name type="common">Indian cobra</name>
    <dbReference type="NCBI Taxonomy" id="35670"/>
    <lineage>
        <taxon>Eukaryota</taxon>
        <taxon>Metazoa</taxon>
        <taxon>Chordata</taxon>
        <taxon>Craniata</taxon>
        <taxon>Vertebrata</taxon>
        <taxon>Euteleostomi</taxon>
        <taxon>Lepidosauria</taxon>
        <taxon>Squamata</taxon>
        <taxon>Bifurcata</taxon>
        <taxon>Unidentata</taxon>
        <taxon>Episquamata</taxon>
        <taxon>Toxicofera</taxon>
        <taxon>Serpentes</taxon>
        <taxon>Colubroidea</taxon>
        <taxon>Elapidae</taxon>
        <taxon>Elapinae</taxon>
        <taxon>Naja</taxon>
    </lineage>
</organism>
<keyword evidence="3 10" id="KW-0812">Transmembrane</keyword>
<reference evidence="11" key="1">
    <citation type="submission" date="2025-08" db="UniProtKB">
        <authorList>
            <consortium name="Ensembl"/>
        </authorList>
    </citation>
    <scope>IDENTIFICATION</scope>
</reference>
<evidence type="ECO:0008006" key="13">
    <source>
        <dbReference type="Google" id="ProtNLM"/>
    </source>
</evidence>
<evidence type="ECO:0000256" key="1">
    <source>
        <dbReference type="ARBA" id="ARBA00004167"/>
    </source>
</evidence>
<evidence type="ECO:0000256" key="10">
    <source>
        <dbReference type="SAM" id="Phobius"/>
    </source>
</evidence>
<dbReference type="InterPro" id="IPR031627">
    <property type="entry name" value="PDZK1IP1/SMIM24"/>
</dbReference>
<dbReference type="Ensembl" id="ENSNNAT00000015925.1">
    <property type="protein sequence ID" value="ENSNNAP00000015179.1"/>
    <property type="gene ID" value="ENSNNAG00000009996.1"/>
</dbReference>
<keyword evidence="6 10" id="KW-0472">Membrane</keyword>
<dbReference type="GeneTree" id="ENSGT00940000161527"/>
<keyword evidence="5 8" id="KW-0408">Iron</keyword>
<dbReference type="InterPro" id="IPR036396">
    <property type="entry name" value="Cyt_P450_sf"/>
</dbReference>
<dbReference type="GO" id="GO:0016020">
    <property type="term" value="C:membrane"/>
    <property type="evidence" value="ECO:0007669"/>
    <property type="project" value="UniProtKB-SubCell"/>
</dbReference>
<dbReference type="InterPro" id="IPR002401">
    <property type="entry name" value="Cyt_P450_E_grp-I"/>
</dbReference>
<keyword evidence="4 10" id="KW-1133">Transmembrane helix</keyword>
<dbReference type="InterPro" id="IPR050196">
    <property type="entry name" value="Cytochrome_P450_Monoox"/>
</dbReference>
<dbReference type="SUPFAM" id="SSF48264">
    <property type="entry name" value="Cytochrome P450"/>
    <property type="match status" value="1"/>
</dbReference>
<dbReference type="Pfam" id="PF00067">
    <property type="entry name" value="p450"/>
    <property type="match status" value="1"/>
</dbReference>
<evidence type="ECO:0000256" key="9">
    <source>
        <dbReference type="SAM" id="MobiDB-lite"/>
    </source>
</evidence>
<feature type="binding site" description="axial binding residue" evidence="8">
    <location>
        <position position="509"/>
    </location>
    <ligand>
        <name>heme</name>
        <dbReference type="ChEBI" id="CHEBI:30413"/>
    </ligand>
    <ligandPart>
        <name>Fe</name>
        <dbReference type="ChEBI" id="CHEBI:18248"/>
    </ligandPart>
</feature>
<dbReference type="GO" id="GO:0016705">
    <property type="term" value="F:oxidoreductase activity, acting on paired donors, with incorporation or reduction of molecular oxygen"/>
    <property type="evidence" value="ECO:0007669"/>
    <property type="project" value="InterPro"/>
</dbReference>
<evidence type="ECO:0000313" key="11">
    <source>
        <dbReference type="Ensembl" id="ENSNNAP00000015179.1"/>
    </source>
</evidence>
<keyword evidence="8" id="KW-0349">Heme</keyword>
<dbReference type="AlphaFoldDB" id="A0A8C6XIQ5"/>
<evidence type="ECO:0000256" key="6">
    <source>
        <dbReference type="ARBA" id="ARBA00023136"/>
    </source>
</evidence>
<dbReference type="PRINTS" id="PR00385">
    <property type="entry name" value="P450"/>
</dbReference>
<feature type="transmembrane region" description="Helical" evidence="10">
    <location>
        <begin position="6"/>
        <end position="28"/>
    </location>
</feature>
<dbReference type="Gene3D" id="1.10.630.10">
    <property type="entry name" value="Cytochrome P450"/>
    <property type="match status" value="1"/>
</dbReference>
<evidence type="ECO:0000256" key="2">
    <source>
        <dbReference type="ARBA" id="ARBA00010617"/>
    </source>
</evidence>
<accession>A0A8C6XIQ5</accession>
<evidence type="ECO:0000256" key="3">
    <source>
        <dbReference type="ARBA" id="ARBA00022692"/>
    </source>
</evidence>
<proteinExistence type="inferred from homology"/>
<protein>
    <recommendedName>
        <fullName evidence="13">Cytochrome P450 4B1</fullName>
    </recommendedName>
</protein>